<accession>A0A2N0Z688</accession>
<organism evidence="1 2">
    <name type="scientific">Niallia nealsonii</name>
    <dbReference type="NCBI Taxonomy" id="115979"/>
    <lineage>
        <taxon>Bacteria</taxon>
        <taxon>Bacillati</taxon>
        <taxon>Bacillota</taxon>
        <taxon>Bacilli</taxon>
        <taxon>Bacillales</taxon>
        <taxon>Bacillaceae</taxon>
        <taxon>Niallia</taxon>
    </lineage>
</organism>
<name>A0A2N0Z688_9BACI</name>
<protein>
    <submittedName>
        <fullName evidence="1">Sigma-w pathway protein ysdB</fullName>
    </submittedName>
</protein>
<reference evidence="1 2" key="1">
    <citation type="journal article" date="2003" name="Int. J. Syst. Evol. Microbiol.">
        <title>Bacillus nealsonii sp. nov., isolated from a spacecraft-assembly facility, whose spores are gamma-radiation resistant.</title>
        <authorList>
            <person name="Venkateswaran K."/>
            <person name="Kempf M."/>
            <person name="Chen F."/>
            <person name="Satomi M."/>
            <person name="Nicholson W."/>
            <person name="Kern R."/>
        </authorList>
    </citation>
    <scope>NUCLEOTIDE SEQUENCE [LARGE SCALE GENOMIC DNA]</scope>
    <source>
        <strain evidence="1 2">FO-92</strain>
    </source>
</reference>
<dbReference type="OrthoDB" id="2735026at2"/>
<dbReference type="AlphaFoldDB" id="A0A2N0Z688"/>
<dbReference type="Proteomes" id="UP000233375">
    <property type="component" value="Unassembled WGS sequence"/>
</dbReference>
<keyword evidence="2" id="KW-1185">Reference proteome</keyword>
<dbReference type="EMBL" id="PISE01000008">
    <property type="protein sequence ID" value="PKG25019.1"/>
    <property type="molecule type" value="Genomic_DNA"/>
</dbReference>
<sequence length="116" mass="14068">MMWLLRLLLLIFVFFILYRIVAFLLKPEWRLAFARLRKKFYLMDNAKNVRMNFLLTHKGFLIEGEKYADKSDRVTSISLWPTDPFNTKLSEEDIQFIEKSLLNTYSHAKIEWKYPK</sequence>
<proteinExistence type="predicted"/>
<evidence type="ECO:0000313" key="2">
    <source>
        <dbReference type="Proteomes" id="UP000233375"/>
    </source>
</evidence>
<comment type="caution">
    <text evidence="1">The sequence shown here is derived from an EMBL/GenBank/DDBJ whole genome shotgun (WGS) entry which is preliminary data.</text>
</comment>
<gene>
    <name evidence="1" type="ORF">CWS01_03875</name>
</gene>
<evidence type="ECO:0000313" key="1">
    <source>
        <dbReference type="EMBL" id="PKG25019.1"/>
    </source>
</evidence>
<dbReference type="RefSeq" id="WP_101175733.1">
    <property type="nucleotide sequence ID" value="NZ_PISE01000008.1"/>
</dbReference>